<keyword evidence="1" id="KW-0732">Signal</keyword>
<dbReference type="GO" id="GO:0016787">
    <property type="term" value="F:hydrolase activity"/>
    <property type="evidence" value="ECO:0007669"/>
    <property type="project" value="InterPro"/>
</dbReference>
<evidence type="ECO:0000313" key="3">
    <source>
        <dbReference type="EMBL" id="RNL68619.1"/>
    </source>
</evidence>
<name>A0A3N0CZ75_SINP1</name>
<feature type="signal peptide" evidence="1">
    <location>
        <begin position="1"/>
        <end position="19"/>
    </location>
</feature>
<feature type="domain" description="3-keto-alpha-glucoside-1,2-lyase/3-keto-2-hydroxy-glucal hydratase" evidence="2">
    <location>
        <begin position="50"/>
        <end position="272"/>
    </location>
</feature>
<protein>
    <submittedName>
        <fullName evidence="3">DUF1080 domain-containing protein</fullName>
    </submittedName>
</protein>
<dbReference type="OrthoDB" id="9806233at2"/>
<comment type="caution">
    <text evidence="3">The sequence shown here is derived from an EMBL/GenBank/DDBJ whole genome shotgun (WGS) entry which is preliminary data.</text>
</comment>
<dbReference type="RefSeq" id="WP_123218381.1">
    <property type="nucleotide sequence ID" value="NZ_RJTM01000191.1"/>
</dbReference>
<dbReference type="PROSITE" id="PS51257">
    <property type="entry name" value="PROKAR_LIPOPROTEIN"/>
    <property type="match status" value="1"/>
</dbReference>
<organism evidence="3 4">
    <name type="scientific">Sinomicrobium pectinilyticum</name>
    <dbReference type="NCBI Taxonomy" id="1084421"/>
    <lineage>
        <taxon>Bacteria</taxon>
        <taxon>Pseudomonadati</taxon>
        <taxon>Bacteroidota</taxon>
        <taxon>Flavobacteriia</taxon>
        <taxon>Flavobacteriales</taxon>
        <taxon>Flavobacteriaceae</taxon>
        <taxon>Sinomicrobium</taxon>
    </lineage>
</organism>
<accession>A0A3N0CZ75</accession>
<evidence type="ECO:0000259" key="2">
    <source>
        <dbReference type="Pfam" id="PF06439"/>
    </source>
</evidence>
<dbReference type="Gene3D" id="2.60.120.560">
    <property type="entry name" value="Exo-inulinase, domain 1"/>
    <property type="match status" value="1"/>
</dbReference>
<dbReference type="InterPro" id="IPR010496">
    <property type="entry name" value="AL/BT2_dom"/>
</dbReference>
<proteinExistence type="predicted"/>
<dbReference type="EMBL" id="RJTM01000191">
    <property type="protein sequence ID" value="RNL68619.1"/>
    <property type="molecule type" value="Genomic_DNA"/>
</dbReference>
<feature type="chain" id="PRO_5018336920" evidence="1">
    <location>
        <begin position="20"/>
        <end position="274"/>
    </location>
</feature>
<evidence type="ECO:0000313" key="4">
    <source>
        <dbReference type="Proteomes" id="UP000267469"/>
    </source>
</evidence>
<sequence>MKTKKRLRQFALLSLAVMAFSCKTDTKKKTSPEAVTDETAAQENQSQDSEWIYLFDGTTTEGWRGYNMDSLPPGWTIKDSTLTFDTELGLEQNYKGGKDIIYGAEEFDNFELYLEWKLPEGGNSGIFYHVKEGYDGPPVVAPEYQLIDDENYARIHDLTAYNTSLGYTEKPEELKPLQQTGADYAMHPPVADKILHPVGEWNSSRIVFTPEKVEHWLNGKLVVSFVPWDEAWYEKKNSDKWKNSPDYGKFKTGYIALQDHSSPIWFRNIKIKKL</sequence>
<dbReference type="Pfam" id="PF06439">
    <property type="entry name" value="3keto-disac_hyd"/>
    <property type="match status" value="1"/>
</dbReference>
<dbReference type="Proteomes" id="UP000267469">
    <property type="component" value="Unassembled WGS sequence"/>
</dbReference>
<keyword evidence="4" id="KW-1185">Reference proteome</keyword>
<dbReference type="AlphaFoldDB" id="A0A3N0CZ75"/>
<gene>
    <name evidence="3" type="ORF">ED312_23060</name>
</gene>
<evidence type="ECO:0000256" key="1">
    <source>
        <dbReference type="SAM" id="SignalP"/>
    </source>
</evidence>
<reference evidence="3 4" key="1">
    <citation type="submission" date="2018-10" db="EMBL/GenBank/DDBJ databases">
        <title>Sinomicrobium pectinilyticum sp. nov., a pectinase-producing bacterium isolated from alkaline and saline soil, and emended description of the genus Sinomicrobium.</title>
        <authorList>
            <person name="Cheng B."/>
            <person name="Li C."/>
            <person name="Lai Q."/>
            <person name="Du M."/>
            <person name="Shao Z."/>
            <person name="Xu P."/>
            <person name="Yang C."/>
        </authorList>
    </citation>
    <scope>NUCLEOTIDE SEQUENCE [LARGE SCALE GENOMIC DNA]</scope>
    <source>
        <strain evidence="3 4">5DNS001</strain>
    </source>
</reference>